<reference evidence="3" key="1">
    <citation type="submission" date="2020-10" db="EMBL/GenBank/DDBJ databases">
        <title>Taxonomic study of unclassified bacteria belonging to the class Ktedonobacteria.</title>
        <authorList>
            <person name="Yabe S."/>
            <person name="Wang C.M."/>
            <person name="Zheng Y."/>
            <person name="Sakai Y."/>
            <person name="Cavaletti L."/>
            <person name="Monciardini P."/>
            <person name="Donadio S."/>
        </authorList>
    </citation>
    <scope>NUCLEOTIDE SEQUENCE</scope>
    <source>
        <strain evidence="3">SOSP1-1</strain>
    </source>
</reference>
<evidence type="ECO:0000256" key="1">
    <source>
        <dbReference type="SAM" id="MobiDB-lite"/>
    </source>
</evidence>
<feature type="domain" description="Glycosyltransferase 2-like" evidence="2">
    <location>
        <begin position="31"/>
        <end position="193"/>
    </location>
</feature>
<dbReference type="PANTHER" id="PTHR43685:SF2">
    <property type="entry name" value="GLYCOSYLTRANSFERASE 2-LIKE DOMAIN-CONTAINING PROTEIN"/>
    <property type="match status" value="1"/>
</dbReference>
<evidence type="ECO:0000259" key="2">
    <source>
        <dbReference type="Pfam" id="PF00535"/>
    </source>
</evidence>
<protein>
    <recommendedName>
        <fullName evidence="2">Glycosyltransferase 2-like domain-containing protein</fullName>
    </recommendedName>
</protein>
<dbReference type="SUPFAM" id="SSF53756">
    <property type="entry name" value="UDP-Glycosyltransferase/glycogen phosphorylase"/>
    <property type="match status" value="1"/>
</dbReference>
<dbReference type="SUPFAM" id="SSF53448">
    <property type="entry name" value="Nucleotide-diphospho-sugar transferases"/>
    <property type="match status" value="1"/>
</dbReference>
<dbReference type="InterPro" id="IPR029044">
    <property type="entry name" value="Nucleotide-diphossugar_trans"/>
</dbReference>
<dbReference type="EMBL" id="BNJF01000001">
    <property type="protein sequence ID" value="GHO43777.1"/>
    <property type="molecule type" value="Genomic_DNA"/>
</dbReference>
<dbReference type="InterPro" id="IPR001173">
    <property type="entry name" value="Glyco_trans_2-like"/>
</dbReference>
<evidence type="ECO:0000313" key="3">
    <source>
        <dbReference type="EMBL" id="GHO43777.1"/>
    </source>
</evidence>
<feature type="region of interest" description="Disordered" evidence="1">
    <location>
        <begin position="1"/>
        <end position="24"/>
    </location>
</feature>
<name>A0A8J3I021_9CHLR</name>
<proteinExistence type="predicted"/>
<evidence type="ECO:0000313" key="4">
    <source>
        <dbReference type="Proteomes" id="UP000612362"/>
    </source>
</evidence>
<dbReference type="Gene3D" id="3.40.50.2000">
    <property type="entry name" value="Glycogen Phosphorylase B"/>
    <property type="match status" value="1"/>
</dbReference>
<dbReference type="CDD" id="cd00761">
    <property type="entry name" value="Glyco_tranf_GTA_type"/>
    <property type="match status" value="1"/>
</dbReference>
<gene>
    <name evidence="3" type="ORF">KSX_19400</name>
</gene>
<dbReference type="InterPro" id="IPR050834">
    <property type="entry name" value="Glycosyltransf_2"/>
</dbReference>
<organism evidence="3 4">
    <name type="scientific">Ktedonospora formicarum</name>
    <dbReference type="NCBI Taxonomy" id="2778364"/>
    <lineage>
        <taxon>Bacteria</taxon>
        <taxon>Bacillati</taxon>
        <taxon>Chloroflexota</taxon>
        <taxon>Ktedonobacteria</taxon>
        <taxon>Ktedonobacterales</taxon>
        <taxon>Ktedonobacteraceae</taxon>
        <taxon>Ktedonospora</taxon>
    </lineage>
</organism>
<keyword evidence="4" id="KW-1185">Reference proteome</keyword>
<sequence>MKFHHSLNTDAHIRSVPSNQPQGRSPLPRLSIILCTYNRRNLVLAALSSLHRQTLSPHLYEVIIVDNGSEDGTMEAIEQYIQSLHGEAILPEQIWQARCISEQQNGLAYARNTGIAHARGEIAVFLDDDCIADINLLESLLFAYDETNADAIGGRTEIRWEGDRPYWLSDNMRDVLGYFSPFGNDMRRLPMPLGLAFSNCCFSAKISVLRKIDLFSPYISKRLYSPTNLEIEELCQRLRREGYQLWYEPRALVFHRAPTARLKKPFFLGRAYWQGRAEILARYACQPRPDAPPPSTTHQILFTALREWIYLLYIACVQRPLVFLARKPTSEHMQAAMEQSRAAGRLRQLLQALYHSPAEISLPSVMFVCANEREHPPVIEHLRGEHVSMIVRKHAIPLSWLWRHRAYQQRAIGLIHIYQPGAFTLHLLARKRFLFTLWLARQLGIAIVSTDAGGWWHNFPGRRARKRLAFEYLVLSRSDAIQAFSRKPQDLYVEKELRQRTCGLPHPGYRGSDPPLILRNQARNHLNLAVADDDFLYLCHAYLHTETEILHLIQSFQEVQQDMALQDPPRALHLLLVGQPRGRKLSHKLREIASVDEHIHIYPKVRENDLPLYLGATDAVVFPHGACTIVGNIRAALHAASYDRLVIAPTLPRYHGLLPLHGGIYYQPESPSSIAEALDAATRRHYHPTTDELQALDASTSWRRYAHDLINLYKKLVFH</sequence>
<dbReference type="PANTHER" id="PTHR43685">
    <property type="entry name" value="GLYCOSYLTRANSFERASE"/>
    <property type="match status" value="1"/>
</dbReference>
<comment type="caution">
    <text evidence="3">The sequence shown here is derived from an EMBL/GenBank/DDBJ whole genome shotgun (WGS) entry which is preliminary data.</text>
</comment>
<accession>A0A8J3I021</accession>
<dbReference type="Gene3D" id="3.90.550.10">
    <property type="entry name" value="Spore Coat Polysaccharide Biosynthesis Protein SpsA, Chain A"/>
    <property type="match status" value="1"/>
</dbReference>
<dbReference type="Proteomes" id="UP000612362">
    <property type="component" value="Unassembled WGS sequence"/>
</dbReference>
<dbReference type="Pfam" id="PF00535">
    <property type="entry name" value="Glycos_transf_2"/>
    <property type="match status" value="1"/>
</dbReference>
<dbReference type="AlphaFoldDB" id="A0A8J3I021"/>